<dbReference type="PANTHER" id="PTHR11562">
    <property type="entry name" value="CATION EFFLUX PROTEIN/ ZINC TRANSPORTER"/>
    <property type="match status" value="1"/>
</dbReference>
<evidence type="ECO:0000256" key="5">
    <source>
        <dbReference type="ARBA" id="ARBA00023136"/>
    </source>
</evidence>
<comment type="subcellular location">
    <subcellularLocation>
        <location evidence="1">Membrane</location>
        <topology evidence="1">Multi-pass membrane protein</topology>
    </subcellularLocation>
</comment>
<evidence type="ECO:0000256" key="2">
    <source>
        <dbReference type="ARBA" id="ARBA00022692"/>
    </source>
</evidence>
<keyword evidence="3" id="KW-0406">Ion transport</keyword>
<evidence type="ECO:0000256" key="3">
    <source>
        <dbReference type="ARBA" id="ARBA00022906"/>
    </source>
</evidence>
<evidence type="ECO:0000256" key="1">
    <source>
        <dbReference type="ARBA" id="ARBA00004141"/>
    </source>
</evidence>
<organism evidence="8 9">
    <name type="scientific">Hydrobacter penzbergensis</name>
    <dbReference type="NCBI Taxonomy" id="1235997"/>
    <lineage>
        <taxon>Bacteria</taxon>
        <taxon>Pseudomonadati</taxon>
        <taxon>Bacteroidota</taxon>
        <taxon>Chitinophagia</taxon>
        <taxon>Chitinophagales</taxon>
        <taxon>Chitinophagaceae</taxon>
        <taxon>Hydrobacter</taxon>
    </lineage>
</organism>
<gene>
    <name evidence="8" type="ORF">SAMN05444410_10152</name>
</gene>
<feature type="transmembrane region" description="Helical" evidence="6">
    <location>
        <begin position="162"/>
        <end position="180"/>
    </location>
</feature>
<feature type="transmembrane region" description="Helical" evidence="6">
    <location>
        <begin position="69"/>
        <end position="89"/>
    </location>
</feature>
<name>A0A8X8I7X8_9BACT</name>
<evidence type="ECO:0000256" key="4">
    <source>
        <dbReference type="ARBA" id="ARBA00022989"/>
    </source>
</evidence>
<dbReference type="InterPro" id="IPR027469">
    <property type="entry name" value="Cation_efflux_TMD_sf"/>
</dbReference>
<dbReference type="EMBL" id="FNNO01000001">
    <property type="protein sequence ID" value="SDW02733.1"/>
    <property type="molecule type" value="Genomic_DNA"/>
</dbReference>
<proteinExistence type="predicted"/>
<keyword evidence="3" id="KW-0862">Zinc</keyword>
<accession>A0A8X8I7X8</accession>
<dbReference type="InterPro" id="IPR058533">
    <property type="entry name" value="Cation_efflux_TM"/>
</dbReference>
<keyword evidence="4 6" id="KW-1133">Transmembrane helix</keyword>
<dbReference type="Pfam" id="PF01545">
    <property type="entry name" value="Cation_efflux"/>
    <property type="match status" value="1"/>
</dbReference>
<feature type="domain" description="Cation efflux protein transmembrane" evidence="7">
    <location>
        <begin position="9"/>
        <end position="190"/>
    </location>
</feature>
<dbReference type="PANTHER" id="PTHR11562:SF17">
    <property type="entry name" value="RE54080P-RELATED"/>
    <property type="match status" value="1"/>
</dbReference>
<keyword evidence="9" id="KW-1185">Reference proteome</keyword>
<sequence>MAKVRKLLALAAGLNTIIFVGEMLGGAEGHSTSLIMDGVHNFSDELALVCLFLAYLLPVTMSRNFQRLANALNSIGLISISVFLIWQSVNNIIHPVPTIGYIPLIAGLLAAIANWGVARILYSIKDRNAAIRLTYIHIVGDVYVSLAPVVAGLLVLLTGKYIFDPIIAILVGVWLIWATIKEIAHSHDELIWPEHVADQ</sequence>
<protein>
    <submittedName>
        <fullName evidence="8">Cobalt-zinc-cadmium efflux system protein</fullName>
    </submittedName>
</protein>
<reference evidence="8 9" key="1">
    <citation type="submission" date="2016-10" db="EMBL/GenBank/DDBJ databases">
        <authorList>
            <person name="Varghese N."/>
            <person name="Submissions S."/>
        </authorList>
    </citation>
    <scope>NUCLEOTIDE SEQUENCE [LARGE SCALE GENOMIC DNA]</scope>
    <source>
        <strain evidence="8 9">DSM 25353</strain>
    </source>
</reference>
<dbReference type="SUPFAM" id="SSF161111">
    <property type="entry name" value="Cation efflux protein transmembrane domain-like"/>
    <property type="match status" value="1"/>
</dbReference>
<dbReference type="GO" id="GO:0005886">
    <property type="term" value="C:plasma membrane"/>
    <property type="evidence" value="ECO:0007669"/>
    <property type="project" value="TreeGrafter"/>
</dbReference>
<keyword evidence="2 6" id="KW-0812">Transmembrane</keyword>
<evidence type="ECO:0000313" key="9">
    <source>
        <dbReference type="Proteomes" id="UP000198711"/>
    </source>
</evidence>
<evidence type="ECO:0000256" key="6">
    <source>
        <dbReference type="SAM" id="Phobius"/>
    </source>
</evidence>
<evidence type="ECO:0000259" key="7">
    <source>
        <dbReference type="Pfam" id="PF01545"/>
    </source>
</evidence>
<feature type="transmembrane region" description="Helical" evidence="6">
    <location>
        <begin position="39"/>
        <end position="57"/>
    </location>
</feature>
<feature type="transmembrane region" description="Helical" evidence="6">
    <location>
        <begin position="101"/>
        <end position="122"/>
    </location>
</feature>
<comment type="caution">
    <text evidence="8">The sequence shown here is derived from an EMBL/GenBank/DDBJ whole genome shotgun (WGS) entry which is preliminary data.</text>
</comment>
<dbReference type="InterPro" id="IPR050681">
    <property type="entry name" value="CDF/SLC30A"/>
</dbReference>
<keyword evidence="5 6" id="KW-0472">Membrane</keyword>
<dbReference type="AlphaFoldDB" id="A0A8X8I7X8"/>
<keyword evidence="3" id="KW-0864">Zinc transport</keyword>
<feature type="transmembrane region" description="Helical" evidence="6">
    <location>
        <begin position="134"/>
        <end position="156"/>
    </location>
</feature>
<dbReference type="RefSeq" id="WP_092721251.1">
    <property type="nucleotide sequence ID" value="NZ_FNNO01000001.1"/>
</dbReference>
<keyword evidence="3" id="KW-0813">Transport</keyword>
<dbReference type="GO" id="GO:0005385">
    <property type="term" value="F:zinc ion transmembrane transporter activity"/>
    <property type="evidence" value="ECO:0007669"/>
    <property type="project" value="TreeGrafter"/>
</dbReference>
<evidence type="ECO:0000313" key="8">
    <source>
        <dbReference type="EMBL" id="SDW02733.1"/>
    </source>
</evidence>
<dbReference type="Gene3D" id="1.20.1510.10">
    <property type="entry name" value="Cation efflux protein transmembrane domain"/>
    <property type="match status" value="1"/>
</dbReference>
<dbReference type="Proteomes" id="UP000198711">
    <property type="component" value="Unassembled WGS sequence"/>
</dbReference>